<dbReference type="AlphaFoldDB" id="A0A9D1F334"/>
<dbReference type="Proteomes" id="UP000823927">
    <property type="component" value="Unassembled WGS sequence"/>
</dbReference>
<sequence>MSHIKVHRSGLRSDLSRMEEIKSRLCSVENGIRDVDVNMDSRSEAFDKMRRRIADIQGDLQEQIRKFAAMEDGLERALEYYFTCEARIAGGVSGGSEMSSAGTGGDGQTTDSAVAIGVGISAVGAGVWLWNWINESAPDWGWGDSDRAREVRQDKAMAQAIKSVLKQDRYTKKYWKKADYNERVEILTELFHTLNDILGIDVQAIHIEPLESEPGYILNGMLSRYSDGHMEMFLNREWVEKDSGYDQIMETLCHEMRHGYQHSVVEHPERYIVSEETVNAWRDNFNDYKTTEEDGYDAYRQQSVEADARKFAERVV</sequence>
<protein>
    <submittedName>
        <fullName evidence="1">Uncharacterized protein</fullName>
    </submittedName>
</protein>
<dbReference type="EMBL" id="DVIT01000014">
    <property type="protein sequence ID" value="HIS46641.1"/>
    <property type="molecule type" value="Genomic_DNA"/>
</dbReference>
<reference evidence="1" key="1">
    <citation type="submission" date="2020-10" db="EMBL/GenBank/DDBJ databases">
        <authorList>
            <person name="Gilroy R."/>
        </authorList>
    </citation>
    <scope>NUCLEOTIDE SEQUENCE</scope>
    <source>
        <strain evidence="1">CHK178-757</strain>
    </source>
</reference>
<name>A0A9D1F334_9FIRM</name>
<evidence type="ECO:0000313" key="2">
    <source>
        <dbReference type="Proteomes" id="UP000823927"/>
    </source>
</evidence>
<reference evidence="1" key="2">
    <citation type="journal article" date="2021" name="PeerJ">
        <title>Extensive microbial diversity within the chicken gut microbiome revealed by metagenomics and culture.</title>
        <authorList>
            <person name="Gilroy R."/>
            <person name="Ravi A."/>
            <person name="Getino M."/>
            <person name="Pursley I."/>
            <person name="Horton D.L."/>
            <person name="Alikhan N.F."/>
            <person name="Baker D."/>
            <person name="Gharbi K."/>
            <person name="Hall N."/>
            <person name="Watson M."/>
            <person name="Adriaenssens E.M."/>
            <person name="Foster-Nyarko E."/>
            <person name="Jarju S."/>
            <person name="Secka A."/>
            <person name="Antonio M."/>
            <person name="Oren A."/>
            <person name="Chaudhuri R.R."/>
            <person name="La Ragione R."/>
            <person name="Hildebrand F."/>
            <person name="Pallen M.J."/>
        </authorList>
    </citation>
    <scope>NUCLEOTIDE SEQUENCE</scope>
    <source>
        <strain evidence="1">CHK178-757</strain>
    </source>
</reference>
<comment type="caution">
    <text evidence="1">The sequence shown here is derived from an EMBL/GenBank/DDBJ whole genome shotgun (WGS) entry which is preliminary data.</text>
</comment>
<organism evidence="1 2">
    <name type="scientific">Candidatus Scybalocola faecigallinarum</name>
    <dbReference type="NCBI Taxonomy" id="2840941"/>
    <lineage>
        <taxon>Bacteria</taxon>
        <taxon>Bacillati</taxon>
        <taxon>Bacillota</taxon>
        <taxon>Clostridia</taxon>
        <taxon>Lachnospirales</taxon>
        <taxon>Lachnospiraceae</taxon>
        <taxon>Lachnospiraceae incertae sedis</taxon>
        <taxon>Candidatus Scybalocola (ex Gilroy et al. 2021)</taxon>
    </lineage>
</organism>
<proteinExistence type="predicted"/>
<evidence type="ECO:0000313" key="1">
    <source>
        <dbReference type="EMBL" id="HIS46641.1"/>
    </source>
</evidence>
<accession>A0A9D1F334</accession>
<gene>
    <name evidence="1" type="ORF">IAB46_03600</name>
</gene>